<evidence type="ECO:0000313" key="1">
    <source>
        <dbReference type="EMBL" id="HIY65123.1"/>
    </source>
</evidence>
<dbReference type="GO" id="GO:0016755">
    <property type="term" value="F:aminoacyltransferase activity"/>
    <property type="evidence" value="ECO:0007669"/>
    <property type="project" value="InterPro"/>
</dbReference>
<organism evidence="1 2">
    <name type="scientific">Candidatus Agrococcus pullicola</name>
    <dbReference type="NCBI Taxonomy" id="2838429"/>
    <lineage>
        <taxon>Bacteria</taxon>
        <taxon>Bacillati</taxon>
        <taxon>Actinomycetota</taxon>
        <taxon>Actinomycetes</taxon>
        <taxon>Micrococcales</taxon>
        <taxon>Microbacteriaceae</taxon>
        <taxon>Agrococcus</taxon>
    </lineage>
</organism>
<dbReference type="Proteomes" id="UP000824005">
    <property type="component" value="Unassembled WGS sequence"/>
</dbReference>
<dbReference type="EMBL" id="DXDC01000072">
    <property type="protein sequence ID" value="HIY65123.1"/>
    <property type="molecule type" value="Genomic_DNA"/>
</dbReference>
<accession>A0A9D1YT12</accession>
<dbReference type="GO" id="GO:0044038">
    <property type="term" value="P:cell wall macromolecule biosynthetic process"/>
    <property type="evidence" value="ECO:0007669"/>
    <property type="project" value="InterPro"/>
</dbReference>
<dbReference type="InterPro" id="IPR003447">
    <property type="entry name" value="FEMABX"/>
</dbReference>
<gene>
    <name evidence="1" type="ORF">H9830_02465</name>
</gene>
<dbReference type="Gene3D" id="3.40.630.30">
    <property type="match status" value="1"/>
</dbReference>
<reference evidence="1" key="1">
    <citation type="journal article" date="2021" name="PeerJ">
        <title>Extensive microbial diversity within the chicken gut microbiome revealed by metagenomics and culture.</title>
        <authorList>
            <person name="Gilroy R."/>
            <person name="Ravi A."/>
            <person name="Getino M."/>
            <person name="Pursley I."/>
            <person name="Horton D.L."/>
            <person name="Alikhan N.F."/>
            <person name="Baker D."/>
            <person name="Gharbi K."/>
            <person name="Hall N."/>
            <person name="Watson M."/>
            <person name="Adriaenssens E.M."/>
            <person name="Foster-Nyarko E."/>
            <person name="Jarju S."/>
            <person name="Secka A."/>
            <person name="Antonio M."/>
            <person name="Oren A."/>
            <person name="Chaudhuri R.R."/>
            <person name="La Ragione R."/>
            <person name="Hildebrand F."/>
            <person name="Pallen M.J."/>
        </authorList>
    </citation>
    <scope>NUCLEOTIDE SEQUENCE</scope>
    <source>
        <strain evidence="1">ChiGjej1B1-98</strain>
    </source>
</reference>
<dbReference type="PROSITE" id="PS51191">
    <property type="entry name" value="FEMABX"/>
    <property type="match status" value="1"/>
</dbReference>
<proteinExistence type="predicted"/>
<dbReference type="AlphaFoldDB" id="A0A9D1YT12"/>
<dbReference type="InterPro" id="IPR016181">
    <property type="entry name" value="Acyl_CoA_acyltransferase"/>
</dbReference>
<name>A0A9D1YT12_9MICO</name>
<dbReference type="SUPFAM" id="SSF55729">
    <property type="entry name" value="Acyl-CoA N-acyltransferases (Nat)"/>
    <property type="match status" value="1"/>
</dbReference>
<reference evidence="1" key="2">
    <citation type="submission" date="2021-04" db="EMBL/GenBank/DDBJ databases">
        <authorList>
            <person name="Gilroy R."/>
        </authorList>
    </citation>
    <scope>NUCLEOTIDE SEQUENCE</scope>
    <source>
        <strain evidence="1">ChiGjej1B1-98</strain>
    </source>
</reference>
<sequence>MTSLSARWATDDERARWDELVTANPAGGDFLQSSTVAEAKVPHGMEPKHVVFERSGETVSAALFHERRIPGLGKLWLGNRAPGVQRVDELEDHLDALRLFLRRHGRGVFLVTFEPPVVSDDETEAALLASASLTAPDLHRREGIQGN</sequence>
<feature type="non-terminal residue" evidence="1">
    <location>
        <position position="147"/>
    </location>
</feature>
<evidence type="ECO:0000313" key="2">
    <source>
        <dbReference type="Proteomes" id="UP000824005"/>
    </source>
</evidence>
<comment type="caution">
    <text evidence="1">The sequence shown here is derived from an EMBL/GenBank/DDBJ whole genome shotgun (WGS) entry which is preliminary data.</text>
</comment>
<protein>
    <submittedName>
        <fullName evidence="1">Peptidoglycan bridge formation glycyltransferase FemA/FemB family protein</fullName>
    </submittedName>
</protein>